<dbReference type="Proteomes" id="UP000183038">
    <property type="component" value="Unassembled WGS sequence"/>
</dbReference>
<dbReference type="RefSeq" id="WP_074673603.1">
    <property type="nucleotide sequence ID" value="NZ_FNTB01000001.1"/>
</dbReference>
<accession>A0A1H4RF39</accession>
<dbReference type="OrthoDB" id="114489at2"/>
<dbReference type="EMBL" id="FNTB01000001">
    <property type="protein sequence ID" value="SEC30449.1"/>
    <property type="molecule type" value="Genomic_DNA"/>
</dbReference>
<dbReference type="AlphaFoldDB" id="A0A1H4RF39"/>
<keyword evidence="1" id="KW-0808">Transferase</keyword>
<sequence>MLKYTLVNKEATKKVALALGNLNEQVVYVGGAVVSLYINDSAAEDVRPTKDVDLTFQIASPSKLEELREDLNAKGFYQSSEEDVICRFLYEDLKIDVMSTQSVGWAPSNPWFEKGFDKSIAVNLEDIIIKILPLPYFLATKIEAFLDRGIKDIYASHDLEDIVYLFNYTTDIDAQVLASDSDIKLYLAEKLKAFTENRSIMNAISGSLYYEQADERMEIIKERFQNIIDGI</sequence>
<dbReference type="GO" id="GO:0016740">
    <property type="term" value="F:transferase activity"/>
    <property type="evidence" value="ECO:0007669"/>
    <property type="project" value="UniProtKB-KW"/>
</dbReference>
<evidence type="ECO:0000313" key="2">
    <source>
        <dbReference type="Proteomes" id="UP000183038"/>
    </source>
</evidence>
<organism evidence="1 2">
    <name type="scientific">Maribacter dokdonensis</name>
    <dbReference type="NCBI Taxonomy" id="320912"/>
    <lineage>
        <taxon>Bacteria</taxon>
        <taxon>Pseudomonadati</taxon>
        <taxon>Bacteroidota</taxon>
        <taxon>Flavobacteriia</taxon>
        <taxon>Flavobacteriales</taxon>
        <taxon>Flavobacteriaceae</taxon>
        <taxon>Maribacter</taxon>
    </lineage>
</organism>
<protein>
    <submittedName>
        <fullName evidence="1">Nucleotidyl transferase AbiEii toxin, Type IV TA system</fullName>
    </submittedName>
</protein>
<proteinExistence type="predicted"/>
<evidence type="ECO:0000313" key="1">
    <source>
        <dbReference type="EMBL" id="SEC30449.1"/>
    </source>
</evidence>
<name>A0A1H4RF39_9FLAO</name>
<dbReference type="Pfam" id="PF08843">
    <property type="entry name" value="AbiEii"/>
    <property type="match status" value="1"/>
</dbReference>
<gene>
    <name evidence="1" type="ORF">SAMN05192540_2847</name>
</gene>
<reference evidence="1 2" key="1">
    <citation type="submission" date="2016-10" db="EMBL/GenBank/DDBJ databases">
        <authorList>
            <person name="de Groot N.N."/>
        </authorList>
    </citation>
    <scope>NUCLEOTIDE SEQUENCE [LARGE SCALE GENOMIC DNA]</scope>
    <source>
        <strain evidence="1 2">MAR_2009_71</strain>
    </source>
</reference>
<dbReference type="InterPro" id="IPR014942">
    <property type="entry name" value="AbiEii"/>
</dbReference>